<evidence type="ECO:0000313" key="13">
    <source>
        <dbReference type="Proteomes" id="UP000001798"/>
    </source>
</evidence>
<feature type="chain" id="PRO_5016731611" description="Carbohydrate esterase family 4 protein" evidence="9">
    <location>
        <begin position="24"/>
        <end position="618"/>
    </location>
</feature>
<dbReference type="OrthoDB" id="2125469at2759"/>
<reference evidence="12 13" key="1">
    <citation type="journal article" date="2011" name="PLoS Genet.">
        <title>Genomic analysis of the necrotrophic fungal pathogens Sclerotinia sclerotiorum and Botrytis cinerea.</title>
        <authorList>
            <person name="Amselem J."/>
            <person name="Cuomo C.A."/>
            <person name="van Kan J.A."/>
            <person name="Viaud M."/>
            <person name="Benito E.P."/>
            <person name="Couloux A."/>
            <person name="Coutinho P.M."/>
            <person name="de Vries R.P."/>
            <person name="Dyer P.S."/>
            <person name="Fillinger S."/>
            <person name="Fournier E."/>
            <person name="Gout L."/>
            <person name="Hahn M."/>
            <person name="Kohn L."/>
            <person name="Lapalu N."/>
            <person name="Plummer K.M."/>
            <person name="Pradier J.M."/>
            <person name="Quevillon E."/>
            <person name="Sharon A."/>
            <person name="Simon A."/>
            <person name="ten Have A."/>
            <person name="Tudzynski B."/>
            <person name="Tudzynski P."/>
            <person name="Wincker P."/>
            <person name="Andrew M."/>
            <person name="Anthouard V."/>
            <person name="Beever R.E."/>
            <person name="Beffa R."/>
            <person name="Benoit I."/>
            <person name="Bouzid O."/>
            <person name="Brault B."/>
            <person name="Chen Z."/>
            <person name="Choquer M."/>
            <person name="Collemare J."/>
            <person name="Cotton P."/>
            <person name="Danchin E.G."/>
            <person name="Da Silva C."/>
            <person name="Gautier A."/>
            <person name="Giraud C."/>
            <person name="Giraud T."/>
            <person name="Gonzalez C."/>
            <person name="Grossetete S."/>
            <person name="Guldener U."/>
            <person name="Henrissat B."/>
            <person name="Howlett B.J."/>
            <person name="Kodira C."/>
            <person name="Kretschmer M."/>
            <person name="Lappartient A."/>
            <person name="Leroch M."/>
            <person name="Levis C."/>
            <person name="Mauceli E."/>
            <person name="Neuveglise C."/>
            <person name="Oeser B."/>
            <person name="Pearson M."/>
            <person name="Poulain J."/>
            <person name="Poussereau N."/>
            <person name="Quesneville H."/>
            <person name="Rascle C."/>
            <person name="Schumacher J."/>
            <person name="Segurens B."/>
            <person name="Sexton A."/>
            <person name="Silva E."/>
            <person name="Sirven C."/>
            <person name="Soanes D.M."/>
            <person name="Talbot N.J."/>
            <person name="Templeton M."/>
            <person name="Yandava C."/>
            <person name="Yarden O."/>
            <person name="Zeng Q."/>
            <person name="Rollins J.A."/>
            <person name="Lebrun M.H."/>
            <person name="Dickman M."/>
        </authorList>
    </citation>
    <scope>NUCLEOTIDE SEQUENCE [LARGE SCALE GENOMIC DNA]</scope>
    <source>
        <strain evidence="12 13">B05.10</strain>
    </source>
</reference>
<reference evidence="12 13" key="3">
    <citation type="journal article" date="2017" name="Mol. Plant Pathol.">
        <title>A gapless genome sequence of the fungus Botrytis cinerea.</title>
        <authorList>
            <person name="Van Kan J.A."/>
            <person name="Stassen J.H."/>
            <person name="Mosbach A."/>
            <person name="Van Der Lee T.A."/>
            <person name="Faino L."/>
            <person name="Farmer A.D."/>
            <person name="Papasotiriou D.G."/>
            <person name="Zhou S."/>
            <person name="Seidl M.F."/>
            <person name="Cottam E."/>
            <person name="Edel D."/>
            <person name="Hahn M."/>
            <person name="Schwartz D.C."/>
            <person name="Dietrich R.A."/>
            <person name="Widdison S."/>
            <person name="Scalliet G."/>
        </authorList>
    </citation>
    <scope>NUCLEOTIDE SEQUENCE [LARGE SCALE GENOMIC DNA]</scope>
    <source>
        <strain evidence="12 13">B05.10</strain>
    </source>
</reference>
<feature type="disulfide bond" evidence="8">
    <location>
        <begin position="122"/>
        <end position="134"/>
    </location>
</feature>
<dbReference type="GO" id="GO:0046872">
    <property type="term" value="F:metal ion binding"/>
    <property type="evidence" value="ECO:0007669"/>
    <property type="project" value="UniProtKB-KW"/>
</dbReference>
<dbReference type="CDD" id="cd10951">
    <property type="entry name" value="CE4_ClCDA_like"/>
    <property type="match status" value="1"/>
</dbReference>
<evidence type="ECO:0000256" key="7">
    <source>
        <dbReference type="ARBA" id="ARBA00023285"/>
    </source>
</evidence>
<dbReference type="CDD" id="cd11618">
    <property type="entry name" value="ChtBD1_1"/>
    <property type="match status" value="2"/>
</dbReference>
<dbReference type="OMA" id="IQHDIVQ"/>
<dbReference type="SMART" id="SM00270">
    <property type="entry name" value="ChtBD1"/>
    <property type="match status" value="3"/>
</dbReference>
<feature type="disulfide bond" evidence="8">
    <location>
        <begin position="179"/>
        <end position="193"/>
    </location>
</feature>
<comment type="cofactor">
    <cofactor evidence="1">
        <name>Co(2+)</name>
        <dbReference type="ChEBI" id="CHEBI:48828"/>
    </cofactor>
</comment>
<feature type="disulfide bond" evidence="8">
    <location>
        <begin position="113"/>
        <end position="128"/>
    </location>
</feature>
<dbReference type="Pfam" id="PF01522">
    <property type="entry name" value="Polysacc_deac_1"/>
    <property type="match status" value="1"/>
</dbReference>
<keyword evidence="8" id="KW-1015">Disulfide bond</keyword>
<evidence type="ECO:0000256" key="4">
    <source>
        <dbReference type="ARBA" id="ARBA00022729"/>
    </source>
</evidence>
<evidence type="ECO:0000256" key="1">
    <source>
        <dbReference type="ARBA" id="ARBA00001941"/>
    </source>
</evidence>
<dbReference type="EMBL" id="CP009807">
    <property type="protein sequence ID" value="ATZ48346.1"/>
    <property type="molecule type" value="Genomic_DNA"/>
</dbReference>
<dbReference type="VEuPathDB" id="FungiDB:Bcin03g05710"/>
<dbReference type="PROSITE" id="PS00026">
    <property type="entry name" value="CHIT_BIND_I_1"/>
    <property type="match status" value="2"/>
</dbReference>
<dbReference type="Gene3D" id="3.30.60.10">
    <property type="entry name" value="Endochitinase-like"/>
    <property type="match status" value="3"/>
</dbReference>
<dbReference type="SUPFAM" id="SSF88713">
    <property type="entry name" value="Glycoside hydrolase/deacetylase"/>
    <property type="match status" value="1"/>
</dbReference>
<evidence type="ECO:0000256" key="8">
    <source>
        <dbReference type="PROSITE-ProRule" id="PRU00261"/>
    </source>
</evidence>
<evidence type="ECO:0000259" key="11">
    <source>
        <dbReference type="PROSITE" id="PS51677"/>
    </source>
</evidence>
<feature type="disulfide bond" evidence="8">
    <location>
        <begin position="127"/>
        <end position="141"/>
    </location>
</feature>
<dbReference type="Pfam" id="PF00187">
    <property type="entry name" value="Chitin_bind_1"/>
    <property type="match status" value="3"/>
</dbReference>
<dbReference type="GO" id="GO:0005975">
    <property type="term" value="P:carbohydrate metabolic process"/>
    <property type="evidence" value="ECO:0007669"/>
    <property type="project" value="InterPro"/>
</dbReference>
<dbReference type="Gene3D" id="3.20.20.370">
    <property type="entry name" value="Glycoside hydrolase/deacetylase"/>
    <property type="match status" value="1"/>
</dbReference>
<dbReference type="PANTHER" id="PTHR46471:SF8">
    <property type="entry name" value="CHITIN DEACETYLASE"/>
    <property type="match status" value="1"/>
</dbReference>
<dbReference type="InterPro" id="IPR001002">
    <property type="entry name" value="Chitin-bd_1"/>
</dbReference>
<proteinExistence type="predicted"/>
<dbReference type="GO" id="GO:0016810">
    <property type="term" value="F:hydrolase activity, acting on carbon-nitrogen (but not peptide) bonds"/>
    <property type="evidence" value="ECO:0007669"/>
    <property type="project" value="InterPro"/>
</dbReference>
<feature type="domain" description="Chitin-binding type-1" evidence="10">
    <location>
        <begin position="110"/>
        <end position="154"/>
    </location>
</feature>
<dbReference type="InterPro" id="IPR011330">
    <property type="entry name" value="Glyco_hydro/deAcase_b/a-brl"/>
</dbReference>
<protein>
    <recommendedName>
        <fullName evidence="14">Carbohydrate esterase family 4 protein</fullName>
    </recommendedName>
</protein>
<dbReference type="RefSeq" id="XP_001560867.1">
    <property type="nucleotide sequence ID" value="XM_001560817.2"/>
</dbReference>
<dbReference type="GO" id="GO:0008061">
    <property type="term" value="F:chitin binding"/>
    <property type="evidence" value="ECO:0007669"/>
    <property type="project" value="UniProtKB-UniRule"/>
</dbReference>
<keyword evidence="13" id="KW-1185">Reference proteome</keyword>
<dbReference type="PROSITE" id="PS50941">
    <property type="entry name" value="CHIT_BIND_I_2"/>
    <property type="match status" value="3"/>
</dbReference>
<keyword evidence="5" id="KW-0378">Hydrolase</keyword>
<evidence type="ECO:0000256" key="9">
    <source>
        <dbReference type="SAM" id="SignalP"/>
    </source>
</evidence>
<name>A0A384JCN4_BOTFB</name>
<dbReference type="InterPro" id="IPR002509">
    <property type="entry name" value="NODB_dom"/>
</dbReference>
<keyword evidence="6" id="KW-0119">Carbohydrate metabolism</keyword>
<feature type="disulfide bond" evidence="8">
    <location>
        <begin position="174"/>
        <end position="186"/>
    </location>
</feature>
<feature type="domain" description="Chitin-binding type-1" evidence="10">
    <location>
        <begin position="49"/>
        <end position="101"/>
    </location>
</feature>
<evidence type="ECO:0000256" key="6">
    <source>
        <dbReference type="ARBA" id="ARBA00023277"/>
    </source>
</evidence>
<keyword evidence="4 9" id="KW-0732">Signal</keyword>
<dbReference type="AlphaFoldDB" id="A0A384JCN4"/>
<evidence type="ECO:0000256" key="2">
    <source>
        <dbReference type="ARBA" id="ARBA00022669"/>
    </source>
</evidence>
<dbReference type="GeneID" id="5441514"/>
<dbReference type="SMR" id="A0A384JCN4"/>
<evidence type="ECO:0000259" key="10">
    <source>
        <dbReference type="PROSITE" id="PS50941"/>
    </source>
</evidence>
<dbReference type="InterPro" id="IPR018371">
    <property type="entry name" value="Chitin-binding_1_CS"/>
</dbReference>
<feature type="signal peptide" evidence="9">
    <location>
        <begin position="1"/>
        <end position="23"/>
    </location>
</feature>
<reference evidence="12 13" key="2">
    <citation type="journal article" date="2012" name="Eukaryot. Cell">
        <title>Genome update of Botrytis cinerea strains B05.10 and T4.</title>
        <authorList>
            <person name="Staats M."/>
            <person name="van Kan J.A."/>
        </authorList>
    </citation>
    <scope>NUCLEOTIDE SEQUENCE [LARGE SCALE GENOMIC DNA]</scope>
    <source>
        <strain evidence="12 13">B05.10</strain>
    </source>
</reference>
<evidence type="ECO:0000313" key="12">
    <source>
        <dbReference type="EMBL" id="ATZ48346.1"/>
    </source>
</evidence>
<sequence>MTKMKSFFLTLATGFMLSGMGLAFPVEGTDSQDPGFLAFLSKRATISTDNTCGNSFAGANNSYSCDATVNTGGCCSAYGYCGNTTDYCGTGCQTAFGTCTGATVQPSENTFTCGASNGGLSCTGGLCCSTSGYCGNTTDYCDVGCQSTFGACNTAAAEPTTGGTCGPNFGGATCGGNQCCSVSGYCGTTQDYCADPGSCLLGYGRCDSDATPAGASTLNVARPLMGPITYTDDIYDCVQTNVVALTYDDGPYNYTSDLLDILKSYGYQATFFITGNNNGKGEIDTTAPYPSLIQRMIAEGHQVASHTWSHYSLSNISHDLRMQQMVKNEMAFNNIIGKWPTYMRPPYSDCTEASGCWADMQTLGYHRVYFDLDTQDYLNPLPSQIQNSKNIVQKALASTAVQDYLSIQHDIVQQSVGNLSTYYFDQIKARGWKGVTVGDCLGDTDRTNWYRSLTSGSTTSSSVAVSSQSTSATAKTSGTSATVATTAQSSAVSATVTTLRSTSTALSSVKSSTSSVKSSSTVKQSTSATVATPTKAPTPAATCAVTVGKWCGKVTPFNTMLTCQKSAAACYADTLKCATTAGWKNLSKCAAFTKICEKLPLYCLKCVKAGCSNTAFGY</sequence>
<accession>A0A384JCN4</accession>
<feature type="domain" description="Chitin-binding type-1" evidence="10">
    <location>
        <begin position="162"/>
        <end position="208"/>
    </location>
</feature>
<dbReference type="InterPro" id="IPR036861">
    <property type="entry name" value="Endochitinase-like_sf"/>
</dbReference>
<keyword evidence="3" id="KW-0479">Metal-binding</keyword>
<dbReference type="CDD" id="cd00035">
    <property type="entry name" value="ChtBD1"/>
    <property type="match status" value="1"/>
</dbReference>
<dbReference type="SUPFAM" id="SSF57016">
    <property type="entry name" value="Plant lectins/antimicrobial peptides"/>
    <property type="match status" value="3"/>
</dbReference>
<evidence type="ECO:0000256" key="5">
    <source>
        <dbReference type="ARBA" id="ARBA00022801"/>
    </source>
</evidence>
<gene>
    <name evidence="12" type="ORF">BCIN_03g05710</name>
</gene>
<feature type="disulfide bond" evidence="8">
    <location>
        <begin position="74"/>
        <end position="88"/>
    </location>
</feature>
<keyword evidence="2 8" id="KW-0147">Chitin-binding</keyword>
<comment type="caution">
    <text evidence="8">Lacks conserved residue(s) required for the propagation of feature annotation.</text>
</comment>
<dbReference type="Proteomes" id="UP000001798">
    <property type="component" value="Chromosome 3"/>
</dbReference>
<evidence type="ECO:0000256" key="3">
    <source>
        <dbReference type="ARBA" id="ARBA00022723"/>
    </source>
</evidence>
<evidence type="ECO:0008006" key="14">
    <source>
        <dbReference type="Google" id="ProtNLM"/>
    </source>
</evidence>
<keyword evidence="7" id="KW-0170">Cobalt</keyword>
<feature type="disulfide bond" evidence="8">
    <location>
        <begin position="165"/>
        <end position="180"/>
    </location>
</feature>
<dbReference type="KEGG" id="bfu:BCIN_03g05710"/>
<organism evidence="12 13">
    <name type="scientific">Botryotinia fuckeliana (strain B05.10)</name>
    <name type="common">Noble rot fungus</name>
    <name type="synonym">Botrytis cinerea</name>
    <dbReference type="NCBI Taxonomy" id="332648"/>
    <lineage>
        <taxon>Eukaryota</taxon>
        <taxon>Fungi</taxon>
        <taxon>Dikarya</taxon>
        <taxon>Ascomycota</taxon>
        <taxon>Pezizomycotina</taxon>
        <taxon>Leotiomycetes</taxon>
        <taxon>Helotiales</taxon>
        <taxon>Sclerotiniaceae</taxon>
        <taxon>Botrytis</taxon>
    </lineage>
</organism>
<dbReference type="PANTHER" id="PTHR46471">
    <property type="entry name" value="CHITIN DEACETYLASE"/>
    <property type="match status" value="1"/>
</dbReference>
<dbReference type="PROSITE" id="PS51677">
    <property type="entry name" value="NODB"/>
    <property type="match status" value="1"/>
</dbReference>
<feature type="domain" description="NodB homology" evidence="11">
    <location>
        <begin position="241"/>
        <end position="438"/>
    </location>
</feature>